<protein>
    <submittedName>
        <fullName evidence="1">Cell division protein ZapA</fullName>
    </submittedName>
</protein>
<accession>A0A5C7AU08</accession>
<name>A0A5C7AU08_9FLAO</name>
<dbReference type="Proteomes" id="UP000321790">
    <property type="component" value="Unassembled WGS sequence"/>
</dbReference>
<evidence type="ECO:0000313" key="2">
    <source>
        <dbReference type="Proteomes" id="UP000321790"/>
    </source>
</evidence>
<dbReference type="AlphaFoldDB" id="A0A5C7AU08"/>
<dbReference type="InterPro" id="IPR007838">
    <property type="entry name" value="Cell_div_ZapA-like"/>
</dbReference>
<keyword evidence="1" id="KW-0132">Cell division</keyword>
<sequence>MSEKLKIRLSIANRVYPLTIEPSQEEGLRRAAKNIDYMIKQFEQSYSVRDKQDVLAMCALQFASQVEQKSIDKNNVNEHVEDKLKALDSLLNSYLNS</sequence>
<gene>
    <name evidence="1" type="ORF">FUA26_06960</name>
</gene>
<proteinExistence type="predicted"/>
<reference evidence="2" key="1">
    <citation type="submission" date="2019-08" db="EMBL/GenBank/DDBJ databases">
        <title>Seonamhaeicola sediminis sp. nov., isolated from marine sediment.</title>
        <authorList>
            <person name="Cao W.R."/>
        </authorList>
    </citation>
    <scope>NUCLEOTIDE SEQUENCE [LARGE SCALE GENOMIC DNA]</scope>
    <source>
        <strain evidence="2">Gy8</strain>
    </source>
</reference>
<dbReference type="EMBL" id="VOSC01000019">
    <property type="protein sequence ID" value="TXE11797.1"/>
    <property type="molecule type" value="Genomic_DNA"/>
</dbReference>
<organism evidence="1 2">
    <name type="scientific">Seonamhaeicola algicola</name>
    <dbReference type="NCBI Taxonomy" id="1719036"/>
    <lineage>
        <taxon>Bacteria</taxon>
        <taxon>Pseudomonadati</taxon>
        <taxon>Bacteroidota</taxon>
        <taxon>Flavobacteriia</taxon>
        <taxon>Flavobacteriales</taxon>
        <taxon>Flavobacteriaceae</taxon>
    </lineage>
</organism>
<dbReference type="Pfam" id="PF05164">
    <property type="entry name" value="ZapA"/>
    <property type="match status" value="1"/>
</dbReference>
<comment type="caution">
    <text evidence="1">The sequence shown here is derived from an EMBL/GenBank/DDBJ whole genome shotgun (WGS) entry which is preliminary data.</text>
</comment>
<dbReference type="RefSeq" id="WP_147133512.1">
    <property type="nucleotide sequence ID" value="NZ_VOSC01000019.1"/>
</dbReference>
<dbReference type="SUPFAM" id="SSF102829">
    <property type="entry name" value="Cell division protein ZapA-like"/>
    <property type="match status" value="1"/>
</dbReference>
<keyword evidence="1" id="KW-0131">Cell cycle</keyword>
<dbReference type="OrthoDB" id="1495773at2"/>
<evidence type="ECO:0000313" key="1">
    <source>
        <dbReference type="EMBL" id="TXE11797.1"/>
    </source>
</evidence>
<dbReference type="InterPro" id="IPR036192">
    <property type="entry name" value="Cell_div_ZapA-like_sf"/>
</dbReference>
<keyword evidence="2" id="KW-1185">Reference proteome</keyword>
<dbReference type="GO" id="GO:0051301">
    <property type="term" value="P:cell division"/>
    <property type="evidence" value="ECO:0007669"/>
    <property type="project" value="UniProtKB-KW"/>
</dbReference>